<organism evidence="1 2">
    <name type="scientific">Vallitalea maricola</name>
    <dbReference type="NCBI Taxonomy" id="3074433"/>
    <lineage>
        <taxon>Bacteria</taxon>
        <taxon>Bacillati</taxon>
        <taxon>Bacillota</taxon>
        <taxon>Clostridia</taxon>
        <taxon>Lachnospirales</taxon>
        <taxon>Vallitaleaceae</taxon>
        <taxon>Vallitalea</taxon>
    </lineage>
</organism>
<reference evidence="1" key="1">
    <citation type="submission" date="2023-09" db="EMBL/GenBank/DDBJ databases">
        <title>Vallitalea sediminicola and Vallitalea maricola sp. nov., anaerobic bacteria isolated from marine sediment.</title>
        <authorList>
            <person name="Hirano S."/>
            <person name="Maeda A."/>
            <person name="Terahara T."/>
            <person name="Mori K."/>
            <person name="Hamada M."/>
            <person name="Matsumoto R."/>
            <person name="Kobayashi T."/>
        </authorList>
    </citation>
    <scope>NUCLEOTIDE SEQUENCE</scope>
    <source>
        <strain evidence="1">AN17-2</strain>
    </source>
</reference>
<protein>
    <submittedName>
        <fullName evidence="1">Uncharacterized protein</fullName>
    </submittedName>
</protein>
<dbReference type="Proteomes" id="UP001374599">
    <property type="component" value="Unassembled WGS sequence"/>
</dbReference>
<sequence length="322" mass="37139">MQNKYNITGIRNHLQKQLSENRYEHTLGVEKTAVSLAKLYNVDIEKAKIAALLHDCAKNLSDDKKLELCDKYNIEVTEEQKKNLDLIHAEIGSIMAKYEYEIHDEGILNAITYHTTGKSNMSNLEKIIYVSDYIEPGRTKAPNLDEIRRVVMKNLDKALFMILSDTINYLKTSKKYIVPTTMEAYEYYKNILNTTGEINMEKNTDNSMDLLKTALKALDDKLAEDIQVLDIRDLTVIADYFIIAHGNNKSHIKALIDRTDEVLSKNGYEPKQVEGYNSASWILLDYGNIIIHIFSKEDRLFYDLERIWSDGKKIDVKSLIEE</sequence>
<dbReference type="EMBL" id="BTPU01000084">
    <property type="protein sequence ID" value="GMQ64867.1"/>
    <property type="molecule type" value="Genomic_DNA"/>
</dbReference>
<name>A0ACB5UQH6_9FIRM</name>
<gene>
    <name evidence="1" type="ORF">AN2V17_41070</name>
</gene>
<evidence type="ECO:0000313" key="2">
    <source>
        <dbReference type="Proteomes" id="UP001374599"/>
    </source>
</evidence>
<comment type="caution">
    <text evidence="1">The sequence shown here is derived from an EMBL/GenBank/DDBJ whole genome shotgun (WGS) entry which is preliminary data.</text>
</comment>
<evidence type="ECO:0000313" key="1">
    <source>
        <dbReference type="EMBL" id="GMQ64867.1"/>
    </source>
</evidence>
<accession>A0ACB5UQH6</accession>
<keyword evidence="2" id="KW-1185">Reference proteome</keyword>
<proteinExistence type="predicted"/>